<dbReference type="InterPro" id="IPR051136">
    <property type="entry name" value="Intracellular_Lectin-GPT"/>
</dbReference>
<evidence type="ECO:0000313" key="10">
    <source>
        <dbReference type="Proteomes" id="UP001295684"/>
    </source>
</evidence>
<dbReference type="EMBL" id="CAMPGE010006809">
    <property type="protein sequence ID" value="CAI2365706.1"/>
    <property type="molecule type" value="Genomic_DNA"/>
</dbReference>
<name>A0AAD1UAT8_EUPCR</name>
<dbReference type="GO" id="GO:0005537">
    <property type="term" value="F:D-mannose binding"/>
    <property type="evidence" value="ECO:0007669"/>
    <property type="project" value="TreeGrafter"/>
</dbReference>
<evidence type="ECO:0000256" key="4">
    <source>
        <dbReference type="ARBA" id="ARBA00022989"/>
    </source>
</evidence>
<dbReference type="InterPro" id="IPR013320">
    <property type="entry name" value="ConA-like_dom_sf"/>
</dbReference>
<feature type="transmembrane region" description="Helical" evidence="7">
    <location>
        <begin position="459"/>
        <end position="480"/>
    </location>
</feature>
<proteinExistence type="predicted"/>
<dbReference type="InterPro" id="IPR005052">
    <property type="entry name" value="Lectin_leg"/>
</dbReference>
<sequence length="490" mass="56500">MAHCQEDNDFSVYLDHSIEFPLAPDDFQNWETKGVATFTKDKLVVTPEVKARHGLVYNKKPLQGKEWMIDVQFQVGNNKGTTFGTNGIGIYLLKEVLSKDIDSSNVFGYSNEFIGTAIYLNAGLRKRDPNSKNIRLEAIQGITSDGSKPINTWAIPKNSTCYHKWRNTKDENGNHIDNTLRLHYNQDSLNVLFYDTKEGQFSHCFKLNTQFEEGVYLALSSASGMWDQDFHYIKTLKTMNPNKIDRTHRAEKAKKLKGEKFMQNLDRNDIMHENRLRYNGIDDLIQKVNSEINLFTQNSQKVSSLVRANLDKLPEDQNHLINLERMNTDLNLVMRDFSTLERMMAYTQQLIQEVEKRPPLKLPETQVQVESQVSSKRAALETDIRDLSIRVGNLEQKLEKDHSETKEASIERERSNRQKLVEARVTNDIPSSAISPELHQIIETSKHEVRSQTEGSGSWLKTILTWTILIGITYFMYAIYTGLKEEKLKM</sequence>
<dbReference type="Proteomes" id="UP001295684">
    <property type="component" value="Unassembled WGS sequence"/>
</dbReference>
<keyword evidence="4 7" id="KW-1133">Transmembrane helix</keyword>
<evidence type="ECO:0000256" key="5">
    <source>
        <dbReference type="ARBA" id="ARBA00023136"/>
    </source>
</evidence>
<dbReference type="Gene3D" id="2.60.120.200">
    <property type="match status" value="1"/>
</dbReference>
<comment type="caution">
    <text evidence="9">The sequence shown here is derived from an EMBL/GenBank/DDBJ whole genome shotgun (WGS) entry which is preliminary data.</text>
</comment>
<evidence type="ECO:0000313" key="9">
    <source>
        <dbReference type="EMBL" id="CAI2365706.1"/>
    </source>
</evidence>
<protein>
    <recommendedName>
        <fullName evidence="8">L-type lectin-like domain-containing protein</fullName>
    </recommendedName>
</protein>
<dbReference type="AlphaFoldDB" id="A0AAD1UAT8"/>
<evidence type="ECO:0000256" key="6">
    <source>
        <dbReference type="SAM" id="MobiDB-lite"/>
    </source>
</evidence>
<dbReference type="PANTHER" id="PTHR12223">
    <property type="entry name" value="VESICULAR MANNOSE-BINDING LECTIN"/>
    <property type="match status" value="1"/>
</dbReference>
<evidence type="ECO:0000259" key="8">
    <source>
        <dbReference type="PROSITE" id="PS51328"/>
    </source>
</evidence>
<dbReference type="GO" id="GO:0005793">
    <property type="term" value="C:endoplasmic reticulum-Golgi intermediate compartment"/>
    <property type="evidence" value="ECO:0007669"/>
    <property type="project" value="TreeGrafter"/>
</dbReference>
<dbReference type="SUPFAM" id="SSF49899">
    <property type="entry name" value="Concanavalin A-like lectins/glucanases"/>
    <property type="match status" value="1"/>
</dbReference>
<reference evidence="9" key="1">
    <citation type="submission" date="2023-07" db="EMBL/GenBank/DDBJ databases">
        <authorList>
            <consortium name="AG Swart"/>
            <person name="Singh M."/>
            <person name="Singh A."/>
            <person name="Seah K."/>
            <person name="Emmerich C."/>
        </authorList>
    </citation>
    <scope>NUCLEOTIDE SEQUENCE</scope>
    <source>
        <strain evidence="9">DP1</strain>
    </source>
</reference>
<evidence type="ECO:0000256" key="1">
    <source>
        <dbReference type="ARBA" id="ARBA00004479"/>
    </source>
</evidence>
<organism evidence="9 10">
    <name type="scientific">Euplotes crassus</name>
    <dbReference type="NCBI Taxonomy" id="5936"/>
    <lineage>
        <taxon>Eukaryota</taxon>
        <taxon>Sar</taxon>
        <taxon>Alveolata</taxon>
        <taxon>Ciliophora</taxon>
        <taxon>Intramacronucleata</taxon>
        <taxon>Spirotrichea</taxon>
        <taxon>Hypotrichia</taxon>
        <taxon>Euplotida</taxon>
        <taxon>Euplotidae</taxon>
        <taxon>Moneuplotes</taxon>
    </lineage>
</organism>
<evidence type="ECO:0000256" key="3">
    <source>
        <dbReference type="ARBA" id="ARBA00022729"/>
    </source>
</evidence>
<evidence type="ECO:0000256" key="2">
    <source>
        <dbReference type="ARBA" id="ARBA00022692"/>
    </source>
</evidence>
<dbReference type="GO" id="GO:0005789">
    <property type="term" value="C:endoplasmic reticulum membrane"/>
    <property type="evidence" value="ECO:0007669"/>
    <property type="project" value="TreeGrafter"/>
</dbReference>
<comment type="subcellular location">
    <subcellularLocation>
        <location evidence="1">Membrane</location>
        <topology evidence="1">Single-pass type I membrane protein</topology>
    </subcellularLocation>
</comment>
<keyword evidence="3" id="KW-0732">Signal</keyword>
<feature type="region of interest" description="Disordered" evidence="6">
    <location>
        <begin position="398"/>
        <end position="417"/>
    </location>
</feature>
<dbReference type="PANTHER" id="PTHR12223:SF28">
    <property type="entry name" value="LECTIN, MANNOSE BINDING 1 LIKE"/>
    <property type="match status" value="1"/>
</dbReference>
<accession>A0AAD1UAT8</accession>
<evidence type="ECO:0000256" key="7">
    <source>
        <dbReference type="SAM" id="Phobius"/>
    </source>
</evidence>
<keyword evidence="5 7" id="KW-0472">Membrane</keyword>
<dbReference type="CDD" id="cd07308">
    <property type="entry name" value="lectin_leg-like"/>
    <property type="match status" value="1"/>
</dbReference>
<dbReference type="PROSITE" id="PS51328">
    <property type="entry name" value="L_LECTIN_LIKE"/>
    <property type="match status" value="1"/>
</dbReference>
<dbReference type="GO" id="GO:0006888">
    <property type="term" value="P:endoplasmic reticulum to Golgi vesicle-mediated transport"/>
    <property type="evidence" value="ECO:0007669"/>
    <property type="project" value="TreeGrafter"/>
</dbReference>
<dbReference type="GO" id="GO:0030134">
    <property type="term" value="C:COPII-coated ER to Golgi transport vesicle"/>
    <property type="evidence" value="ECO:0007669"/>
    <property type="project" value="TreeGrafter"/>
</dbReference>
<feature type="domain" description="L-type lectin-like" evidence="8">
    <location>
        <begin position="4"/>
        <end position="241"/>
    </location>
</feature>
<keyword evidence="10" id="KW-1185">Reference proteome</keyword>
<gene>
    <name evidence="9" type="ORF">ECRASSUSDP1_LOCUS7004</name>
</gene>
<dbReference type="Pfam" id="PF03388">
    <property type="entry name" value="Lectin_leg-like"/>
    <property type="match status" value="1"/>
</dbReference>
<dbReference type="GO" id="GO:0000139">
    <property type="term" value="C:Golgi membrane"/>
    <property type="evidence" value="ECO:0007669"/>
    <property type="project" value="TreeGrafter"/>
</dbReference>
<keyword evidence="2 7" id="KW-0812">Transmembrane</keyword>